<dbReference type="Gene3D" id="3.40.33.10">
    <property type="entry name" value="CAP"/>
    <property type="match status" value="1"/>
</dbReference>
<evidence type="ECO:0000259" key="3">
    <source>
        <dbReference type="SMART" id="SM00198"/>
    </source>
</evidence>
<dbReference type="InterPro" id="IPR001283">
    <property type="entry name" value="CRISP-related"/>
</dbReference>
<comment type="caution">
    <text evidence="4">The sequence shown here is derived from an EMBL/GenBank/DDBJ whole genome shotgun (WGS) entry which is preliminary data.</text>
</comment>
<dbReference type="AlphaFoldDB" id="A0ABD1WA46"/>
<accession>A0ABD1WA46</accession>
<dbReference type="SMART" id="SM00198">
    <property type="entry name" value="SCP"/>
    <property type="match status" value="1"/>
</dbReference>
<dbReference type="InterPro" id="IPR018244">
    <property type="entry name" value="Allrgn_V5/Tpx1_CS"/>
</dbReference>
<dbReference type="FunFam" id="3.40.33.10:FF:000004">
    <property type="entry name" value="CAP, cysteine-rich secretory protein, antigen 5"/>
    <property type="match status" value="1"/>
</dbReference>
<keyword evidence="5" id="KW-1185">Reference proteome</keyword>
<evidence type="ECO:0000313" key="4">
    <source>
        <dbReference type="EMBL" id="KAL2546537.1"/>
    </source>
</evidence>
<gene>
    <name evidence="4" type="ORF">Fot_15770</name>
</gene>
<dbReference type="InterPro" id="IPR035940">
    <property type="entry name" value="CAP_sf"/>
</dbReference>
<keyword evidence="2" id="KW-0732">Signal</keyword>
<dbReference type="PROSITE" id="PS01009">
    <property type="entry name" value="CRISP_1"/>
    <property type="match status" value="1"/>
</dbReference>
<evidence type="ECO:0000256" key="2">
    <source>
        <dbReference type="SAM" id="SignalP"/>
    </source>
</evidence>
<evidence type="ECO:0000313" key="5">
    <source>
        <dbReference type="Proteomes" id="UP001604277"/>
    </source>
</evidence>
<sequence length="181" mass="20551">MGSCSVIFTCLVILFVTNSALAQNTIQDYLAVHNAARARVRVAPMRWDANLATYALNYANKIKGRCLFQHSNGPYGENLAMGTTLTGRQAVNLWVEERKDYNYRTNMCSGTCGHYTQVVWRKSVRLGCARVRCNNGSWGDLTMVFRQVEEIKKKTSKNRIWCYKILAHGSSRVLVNIFTEL</sequence>
<keyword evidence="1" id="KW-0568">Pathogenesis-related protein</keyword>
<keyword evidence="1" id="KW-0611">Plant defense</keyword>
<organism evidence="4 5">
    <name type="scientific">Forsythia ovata</name>
    <dbReference type="NCBI Taxonomy" id="205694"/>
    <lineage>
        <taxon>Eukaryota</taxon>
        <taxon>Viridiplantae</taxon>
        <taxon>Streptophyta</taxon>
        <taxon>Embryophyta</taxon>
        <taxon>Tracheophyta</taxon>
        <taxon>Spermatophyta</taxon>
        <taxon>Magnoliopsida</taxon>
        <taxon>eudicotyledons</taxon>
        <taxon>Gunneridae</taxon>
        <taxon>Pentapetalae</taxon>
        <taxon>asterids</taxon>
        <taxon>lamiids</taxon>
        <taxon>Lamiales</taxon>
        <taxon>Oleaceae</taxon>
        <taxon>Forsythieae</taxon>
        <taxon>Forsythia</taxon>
    </lineage>
</organism>
<reference evidence="5" key="1">
    <citation type="submission" date="2024-07" db="EMBL/GenBank/DDBJ databases">
        <title>Two chromosome-level genome assemblies of Korean endemic species Abeliophyllum distichum and Forsythia ovata (Oleaceae).</title>
        <authorList>
            <person name="Jang H."/>
        </authorList>
    </citation>
    <scope>NUCLEOTIDE SEQUENCE [LARGE SCALE GENOMIC DNA]</scope>
</reference>
<evidence type="ECO:0000256" key="1">
    <source>
        <dbReference type="ARBA" id="ARBA00023265"/>
    </source>
</evidence>
<dbReference type="EMBL" id="JBFOLJ010000004">
    <property type="protein sequence ID" value="KAL2546537.1"/>
    <property type="molecule type" value="Genomic_DNA"/>
</dbReference>
<feature type="chain" id="PRO_5044771357" evidence="2">
    <location>
        <begin position="23"/>
        <end position="181"/>
    </location>
</feature>
<dbReference type="Pfam" id="PF00188">
    <property type="entry name" value="CAP"/>
    <property type="match status" value="1"/>
</dbReference>
<dbReference type="CDD" id="cd05381">
    <property type="entry name" value="CAP_PR-1"/>
    <property type="match status" value="1"/>
</dbReference>
<feature type="signal peptide" evidence="2">
    <location>
        <begin position="1"/>
        <end position="22"/>
    </location>
</feature>
<proteinExistence type="predicted"/>
<dbReference type="SUPFAM" id="SSF55797">
    <property type="entry name" value="PR-1-like"/>
    <property type="match status" value="1"/>
</dbReference>
<dbReference type="PRINTS" id="PR00837">
    <property type="entry name" value="V5TPXLIKE"/>
</dbReference>
<dbReference type="PANTHER" id="PTHR10334">
    <property type="entry name" value="CYSTEINE-RICH SECRETORY PROTEIN-RELATED"/>
    <property type="match status" value="1"/>
</dbReference>
<feature type="domain" description="SCP" evidence="3">
    <location>
        <begin position="24"/>
        <end position="145"/>
    </location>
</feature>
<protein>
    <submittedName>
        <fullName evidence="4">Pathogenesis-related protein 1</fullName>
    </submittedName>
</protein>
<name>A0ABD1WA46_9LAMI</name>
<dbReference type="Proteomes" id="UP001604277">
    <property type="component" value="Unassembled WGS sequence"/>
</dbReference>
<dbReference type="InterPro" id="IPR014044">
    <property type="entry name" value="CAP_dom"/>
</dbReference>